<evidence type="ECO:0000256" key="1">
    <source>
        <dbReference type="ARBA" id="ARBA00009209"/>
    </source>
</evidence>
<evidence type="ECO:0000256" key="7">
    <source>
        <dbReference type="SAM" id="MobiDB-lite"/>
    </source>
</evidence>
<dbReference type="EMBL" id="JBFNXQ010000095">
    <property type="protein sequence ID" value="MEX5720925.1"/>
    <property type="molecule type" value="Genomic_DNA"/>
</dbReference>
<evidence type="ECO:0000256" key="3">
    <source>
        <dbReference type="ARBA" id="ARBA00022801"/>
    </source>
</evidence>
<evidence type="ECO:0000256" key="6">
    <source>
        <dbReference type="RuleBase" id="RU361167"/>
    </source>
</evidence>
<feature type="region of interest" description="Disordered" evidence="7">
    <location>
        <begin position="1"/>
        <end position="26"/>
    </location>
</feature>
<keyword evidence="6" id="KW-0624">Polysaccharide degradation</keyword>
<evidence type="ECO:0000313" key="9">
    <source>
        <dbReference type="EMBL" id="MEX5720925.1"/>
    </source>
</evidence>
<dbReference type="Proteomes" id="UP001560045">
    <property type="component" value="Unassembled WGS sequence"/>
</dbReference>
<reference evidence="9 10" key="1">
    <citation type="submission" date="2024-06" db="EMBL/GenBank/DDBJ databases">
        <title>Draft genome sequence of Geodermatophilus badlandi, a novel member of the Geodermatophilaceae isolated from badland sedimentary rocks in the Red desert, Wyoming, USA.</title>
        <authorList>
            <person name="Ben Tekaya S."/>
            <person name="Nouioui I."/>
            <person name="Flores G.M."/>
            <person name="Shaal M.N."/>
            <person name="Bredoire F."/>
            <person name="Basile F."/>
            <person name="Van Diepen L."/>
            <person name="Ward N.L."/>
        </authorList>
    </citation>
    <scope>NUCLEOTIDE SEQUENCE [LARGE SCALE GENOMIC DNA]</scope>
    <source>
        <strain evidence="9 10">WL48A</strain>
    </source>
</reference>
<feature type="active site" description="Nucleophile" evidence="5">
    <location>
        <position position="170"/>
    </location>
</feature>
<dbReference type="RefSeq" id="WP_369209740.1">
    <property type="nucleotide sequence ID" value="NZ_JBFNXQ010000095.1"/>
</dbReference>
<feature type="transmembrane region" description="Helical" evidence="8">
    <location>
        <begin position="33"/>
        <end position="52"/>
    </location>
</feature>
<dbReference type="GO" id="GO:0016787">
    <property type="term" value="F:hydrolase activity"/>
    <property type="evidence" value="ECO:0007669"/>
    <property type="project" value="UniProtKB-KW"/>
</dbReference>
<keyword evidence="2" id="KW-0732">Signal</keyword>
<evidence type="ECO:0000313" key="10">
    <source>
        <dbReference type="Proteomes" id="UP001560045"/>
    </source>
</evidence>
<dbReference type="InterPro" id="IPR008928">
    <property type="entry name" value="6-hairpin_glycosidase_sf"/>
</dbReference>
<dbReference type="InterPro" id="IPR012341">
    <property type="entry name" value="6hp_glycosidase-like_sf"/>
</dbReference>
<dbReference type="PRINTS" id="PR00735">
    <property type="entry name" value="GLHYDRLASE8"/>
</dbReference>
<sequence length="435" mass="49272">MQLDQRVDPDVRPADDLPGDRASGRSGARHRRGIAVVLVVAVLLGLVGYLRYGDDVQRAARAITADEPMVVSEQTMLTDLWEVYKDTYLEAGSRRTMDLQNGGITTSEGQSYSMLRAVWMDDQQTFAESWQWTKDNLQREDSLVSWRFGPRPDGSYGVQTELGGDNIATDADVDIAFALLMAYSRWKQDDYLYDALPVIDGIWEKAVVQVQGEPVLVANDVERLNRQEVLVNPSYVAPYAYRVFAQVDPDPEHDWPGLVDNSYALLEELNRQPLDAGRAAGLPPDWVLLDRRTGEFRAPDGDLTTRFSYDALRLPWRLALDSRWYGEERARQLLEREALLARRWSDDQRLVASYDRDGTPAADYEAPALYGGAMGYFTVVQPELADEVYAEELLPLYDVDTNDVAQPLGYYDSNWVWFGMALHLDQLPNLNVTEE</sequence>
<dbReference type="Pfam" id="PF01270">
    <property type="entry name" value="Glyco_hydro_8"/>
    <property type="match status" value="1"/>
</dbReference>
<evidence type="ECO:0000256" key="8">
    <source>
        <dbReference type="SAM" id="Phobius"/>
    </source>
</evidence>
<organism evidence="9 10">
    <name type="scientific">Geodermatophilus maliterrae</name>
    <dbReference type="NCBI Taxonomy" id="3162531"/>
    <lineage>
        <taxon>Bacteria</taxon>
        <taxon>Bacillati</taxon>
        <taxon>Actinomycetota</taxon>
        <taxon>Actinomycetes</taxon>
        <taxon>Geodermatophilales</taxon>
        <taxon>Geodermatophilaceae</taxon>
        <taxon>Geodermatophilus</taxon>
    </lineage>
</organism>
<keyword evidence="8" id="KW-0472">Membrane</keyword>
<keyword evidence="8" id="KW-1133">Transmembrane helix</keyword>
<keyword evidence="8" id="KW-0812">Transmembrane</keyword>
<comment type="similarity">
    <text evidence="1 6">Belongs to the glycosyl hydrolase 8 (cellulase D) family.</text>
</comment>
<keyword evidence="6" id="KW-0119">Carbohydrate metabolism</keyword>
<dbReference type="InterPro" id="IPR019834">
    <property type="entry name" value="Glyco_hydro_8_CS"/>
</dbReference>
<accession>A0ABV3XK11</accession>
<evidence type="ECO:0000256" key="5">
    <source>
        <dbReference type="PROSITE-ProRule" id="PRU10058"/>
    </source>
</evidence>
<dbReference type="EC" id="3.2.1.-" evidence="6"/>
<evidence type="ECO:0000256" key="4">
    <source>
        <dbReference type="ARBA" id="ARBA00023295"/>
    </source>
</evidence>
<keyword evidence="3 6" id="KW-0378">Hydrolase</keyword>
<keyword evidence="10" id="KW-1185">Reference proteome</keyword>
<feature type="compositionally biased region" description="Basic and acidic residues" evidence="7">
    <location>
        <begin position="1"/>
        <end position="23"/>
    </location>
</feature>
<name>A0ABV3XK11_9ACTN</name>
<proteinExistence type="inferred from homology"/>
<dbReference type="Gene3D" id="1.50.10.10">
    <property type="match status" value="1"/>
</dbReference>
<evidence type="ECO:0000256" key="2">
    <source>
        <dbReference type="ARBA" id="ARBA00022729"/>
    </source>
</evidence>
<protein>
    <recommendedName>
        <fullName evidence="6">Glucanase</fullName>
        <ecNumber evidence="6">3.2.1.-</ecNumber>
    </recommendedName>
</protein>
<dbReference type="PROSITE" id="PS00812">
    <property type="entry name" value="GLYCOSYL_HYDROL_F8"/>
    <property type="match status" value="1"/>
</dbReference>
<keyword evidence="4 6" id="KW-0326">Glycosidase</keyword>
<dbReference type="InterPro" id="IPR002037">
    <property type="entry name" value="Glyco_hydro_8"/>
</dbReference>
<gene>
    <name evidence="9" type="ORF">ABQ292_21435</name>
</gene>
<comment type="caution">
    <text evidence="9">The sequence shown here is derived from an EMBL/GenBank/DDBJ whole genome shotgun (WGS) entry which is preliminary data.</text>
</comment>
<dbReference type="SUPFAM" id="SSF48208">
    <property type="entry name" value="Six-hairpin glycosidases"/>
    <property type="match status" value="1"/>
</dbReference>